<feature type="transmembrane region" description="Helical" evidence="2">
    <location>
        <begin position="12"/>
        <end position="33"/>
    </location>
</feature>
<dbReference type="NCBIfam" id="NF008633">
    <property type="entry name" value="PRK11622.1"/>
    <property type="match status" value="1"/>
</dbReference>
<keyword evidence="2" id="KW-1133">Transmembrane helix</keyword>
<evidence type="ECO:0000313" key="4">
    <source>
        <dbReference type="Proteomes" id="UP000319941"/>
    </source>
</evidence>
<evidence type="ECO:0000313" key="3">
    <source>
        <dbReference type="EMBL" id="TVU69283.1"/>
    </source>
</evidence>
<dbReference type="InterPro" id="IPR006059">
    <property type="entry name" value="SBP"/>
</dbReference>
<dbReference type="EMBL" id="VNFH01000008">
    <property type="protein sequence ID" value="TVU69283.1"/>
    <property type="molecule type" value="Genomic_DNA"/>
</dbReference>
<dbReference type="PANTHER" id="PTHR42779:SF1">
    <property type="entry name" value="PROTEIN YNJB"/>
    <property type="match status" value="1"/>
</dbReference>
<gene>
    <name evidence="3" type="ORF">FQP86_12630</name>
</gene>
<proteinExistence type="predicted"/>
<dbReference type="Gene3D" id="3.40.190.10">
    <property type="entry name" value="Periplasmic binding protein-like II"/>
    <property type="match status" value="2"/>
</dbReference>
<dbReference type="PROSITE" id="PS51318">
    <property type="entry name" value="TAT"/>
    <property type="match status" value="1"/>
</dbReference>
<feature type="region of interest" description="Disordered" evidence="1">
    <location>
        <begin position="390"/>
        <end position="413"/>
    </location>
</feature>
<dbReference type="Pfam" id="PF13416">
    <property type="entry name" value="SBP_bac_8"/>
    <property type="match status" value="1"/>
</dbReference>
<organism evidence="3 4">
    <name type="scientific">Cobetia crustatorum</name>
    <dbReference type="NCBI Taxonomy" id="553385"/>
    <lineage>
        <taxon>Bacteria</taxon>
        <taxon>Pseudomonadati</taxon>
        <taxon>Pseudomonadota</taxon>
        <taxon>Gammaproteobacteria</taxon>
        <taxon>Oceanospirillales</taxon>
        <taxon>Halomonadaceae</taxon>
        <taxon>Cobetia</taxon>
    </lineage>
</organism>
<comment type="caution">
    <text evidence="3">The sequence shown here is derived from an EMBL/GenBank/DDBJ whole genome shotgun (WGS) entry which is preliminary data.</text>
</comment>
<keyword evidence="2" id="KW-0472">Membrane</keyword>
<keyword evidence="4" id="KW-1185">Reference proteome</keyword>
<dbReference type="STRING" id="553385.GCA_000591415_00902"/>
<keyword evidence="2" id="KW-0812">Transmembrane</keyword>
<dbReference type="PANTHER" id="PTHR42779">
    <property type="entry name" value="PROTEIN YNJB"/>
    <property type="match status" value="1"/>
</dbReference>
<dbReference type="OrthoDB" id="3239593at2"/>
<evidence type="ECO:0000256" key="2">
    <source>
        <dbReference type="SAM" id="Phobius"/>
    </source>
</evidence>
<evidence type="ECO:0000256" key="1">
    <source>
        <dbReference type="SAM" id="MobiDB-lite"/>
    </source>
</evidence>
<dbReference type="Proteomes" id="UP000319941">
    <property type="component" value="Unassembled WGS sequence"/>
</dbReference>
<accession>A0A558HJH4</accession>
<dbReference type="SUPFAM" id="SSF53850">
    <property type="entry name" value="Periplasmic binding protein-like II"/>
    <property type="match status" value="1"/>
</dbReference>
<dbReference type="AlphaFoldDB" id="A0A558HJH4"/>
<dbReference type="PIRSF" id="PIRSF029172">
    <property type="entry name" value="UCP029172_ABC_sbc_YnjB"/>
    <property type="match status" value="1"/>
</dbReference>
<protein>
    <submittedName>
        <fullName evidence="3">ABC transporter substrate-binding protein</fullName>
    </submittedName>
</protein>
<name>A0A558HJH4_9GAMM</name>
<sequence length="427" mass="46584">MKTDHLPDRRRVLALMGGSLLLIAGASVSPWAASIAYASDAGKGKAVPALAALEWNAITEKARGQRIDFHAWGGSQATNSYLRDQAEIAAKRHGIEVRHIKIADTAESVSTLLAEKAAGRSDGSIDAIWINGENFRALKQAELMWGPFVSRLPNSEYLLEEIGARDFGLATDGMEAPWGRAQLIFMYDTALLETPPRSMSALLEVARANPGRVTYPQPPSFHGTTFLKQALIELMPAGQRDVLITSVTDDAQFAHITAPLWKYLDALHPLMWAQGERQPAGAEEQMKLLAQRSVWVALSFVPQEVANGRKEGRLPPTVEPYIHDGGTLGNVHYLAIPATAQHKAAALVWINQLMSASAQAAKADPARWGDETVLDVARLPAEQRMAFDELPSLPGSMSPEALGTPLSEPHPSWTDALEAEWARRYRN</sequence>
<dbReference type="InterPro" id="IPR006311">
    <property type="entry name" value="TAT_signal"/>
</dbReference>
<dbReference type="RefSeq" id="WP_144727750.1">
    <property type="nucleotide sequence ID" value="NZ_CAWOWR010000137.1"/>
</dbReference>
<reference evidence="3 4" key="1">
    <citation type="submission" date="2019-07" db="EMBL/GenBank/DDBJ databases">
        <title>Diversity of Bacteria from Kongsfjorden, Arctic.</title>
        <authorList>
            <person name="Yu Y."/>
        </authorList>
    </citation>
    <scope>NUCLEOTIDE SEQUENCE [LARGE SCALE GENOMIC DNA]</scope>
    <source>
        <strain evidence="3 4">SM1923</strain>
    </source>
</reference>
<dbReference type="InterPro" id="IPR027020">
    <property type="entry name" value="YnjB"/>
</dbReference>